<reference evidence="3" key="1">
    <citation type="journal article" date="2015" name="BMC Genomics">
        <title>Genomic and transcriptomic analysis of the endophytic fungus Pestalotiopsis fici reveals its lifestyle and high potential for synthesis of natural products.</title>
        <authorList>
            <person name="Wang X."/>
            <person name="Zhang X."/>
            <person name="Liu L."/>
            <person name="Xiang M."/>
            <person name="Wang W."/>
            <person name="Sun X."/>
            <person name="Che Y."/>
            <person name="Guo L."/>
            <person name="Liu G."/>
            <person name="Guo L."/>
            <person name="Wang C."/>
            <person name="Yin W.B."/>
            <person name="Stadler M."/>
            <person name="Zhang X."/>
            <person name="Liu X."/>
        </authorList>
    </citation>
    <scope>NUCLEOTIDE SEQUENCE [LARGE SCALE GENOMIC DNA]</scope>
    <source>
        <strain evidence="3">W106-1 / CGMCC3.15140</strain>
    </source>
</reference>
<evidence type="ECO:0000313" key="2">
    <source>
        <dbReference type="EMBL" id="ETS85565.1"/>
    </source>
</evidence>
<accession>W3XHR1</accession>
<dbReference type="EMBL" id="KI912110">
    <property type="protein sequence ID" value="ETS85565.1"/>
    <property type="molecule type" value="Genomic_DNA"/>
</dbReference>
<dbReference type="STRING" id="1229662.W3XHR1"/>
<dbReference type="InterPro" id="IPR025676">
    <property type="entry name" value="Clr5_dom"/>
</dbReference>
<dbReference type="PANTHER" id="PTHR38788:SF3">
    <property type="entry name" value="CLR5 DOMAIN-CONTAINING PROTEIN"/>
    <property type="match status" value="1"/>
</dbReference>
<feature type="domain" description="Clr5" evidence="1">
    <location>
        <begin position="13"/>
        <end position="64"/>
    </location>
</feature>
<dbReference type="AlphaFoldDB" id="W3XHR1"/>
<dbReference type="KEGG" id="pfy:PFICI_03590"/>
<dbReference type="RefSeq" id="XP_007830362.1">
    <property type="nucleotide sequence ID" value="XM_007832171.1"/>
</dbReference>
<proteinExistence type="predicted"/>
<dbReference type="Pfam" id="PF14420">
    <property type="entry name" value="Clr5"/>
    <property type="match status" value="1"/>
</dbReference>
<name>W3XHR1_PESFW</name>
<sequence length="475" mass="54447">MGSGQRSRWATEGDFDKWRPTITRLYMEEGKVLREAMKIMEDKHDFHATAKMYKQRILKWGLRKYNKRKATVPPSSSAHEEPMVVSNVPQSSTLTVPDTTEDSNADITELSIVRPARIHTRPGGARMRLNPNASSIYKRLNTPDDFRLPEEVILLSQQFGFGLLEQGHWADSKTIGNPESNQWWGRTLLASQFLDLGKYKQAFKTLNQSFEHFSTLLEKPDLALIQGAYLVALQLDHRIGGKFLSYAAEMAAVKLPARHPLRIILSKLRDAGTLQLRRHALQILEMYNETLEAQLGPSNSAVLLLYENMYDTLDFLSTEKEMNMVGEGIIEGRQLGQIERLDAAGLMAEAQSTRLALSFTYWRVDRVEEAEKLNDGVLEWLRTHPKSEHSKKIDLWDSYYVRFRCKEKTGTKDEVERVAREYINVLVQETGWDKRRTIAATGHLQKYYKDHGYIEEAKELEKEVEAASRSAGLLE</sequence>
<organism evidence="2 3">
    <name type="scientific">Pestalotiopsis fici (strain W106-1 / CGMCC3.15140)</name>
    <dbReference type="NCBI Taxonomy" id="1229662"/>
    <lineage>
        <taxon>Eukaryota</taxon>
        <taxon>Fungi</taxon>
        <taxon>Dikarya</taxon>
        <taxon>Ascomycota</taxon>
        <taxon>Pezizomycotina</taxon>
        <taxon>Sordariomycetes</taxon>
        <taxon>Xylariomycetidae</taxon>
        <taxon>Amphisphaeriales</taxon>
        <taxon>Sporocadaceae</taxon>
        <taxon>Pestalotiopsis</taxon>
    </lineage>
</organism>
<evidence type="ECO:0000259" key="1">
    <source>
        <dbReference type="Pfam" id="PF14420"/>
    </source>
</evidence>
<dbReference type="HOGENOM" id="CLU_517809_0_0_1"/>
<dbReference type="PANTHER" id="PTHR38788">
    <property type="entry name" value="CLR5 DOMAIN-CONTAINING PROTEIN"/>
    <property type="match status" value="1"/>
</dbReference>
<dbReference type="GeneID" id="19268603"/>
<dbReference type="Proteomes" id="UP000030651">
    <property type="component" value="Unassembled WGS sequence"/>
</dbReference>
<dbReference type="InterPro" id="IPR011990">
    <property type="entry name" value="TPR-like_helical_dom_sf"/>
</dbReference>
<dbReference type="Gene3D" id="1.25.40.10">
    <property type="entry name" value="Tetratricopeptide repeat domain"/>
    <property type="match status" value="1"/>
</dbReference>
<keyword evidence="3" id="KW-1185">Reference proteome</keyword>
<protein>
    <recommendedName>
        <fullName evidence="1">Clr5 domain-containing protein</fullName>
    </recommendedName>
</protein>
<evidence type="ECO:0000313" key="3">
    <source>
        <dbReference type="Proteomes" id="UP000030651"/>
    </source>
</evidence>
<dbReference type="OrthoDB" id="5308957at2759"/>
<dbReference type="InParanoid" id="W3XHR1"/>
<dbReference type="SUPFAM" id="SSF48452">
    <property type="entry name" value="TPR-like"/>
    <property type="match status" value="1"/>
</dbReference>
<gene>
    <name evidence="2" type="ORF">PFICI_03590</name>
</gene>